<keyword evidence="2" id="KW-1185">Reference proteome</keyword>
<name>A0A8X6KLM6_TRICU</name>
<evidence type="ECO:0000313" key="2">
    <source>
        <dbReference type="Proteomes" id="UP000887116"/>
    </source>
</evidence>
<gene>
    <name evidence="1" type="ORF">TNCT_505291</name>
</gene>
<proteinExistence type="predicted"/>
<sequence length="74" mass="8606">MTNQSFAPDDRDRIWGSMKEPGTHVIVSLFLRRTPKYCFAYPTLESNDLDHQEDSNCEGKLVLRIRNNTLGKDY</sequence>
<dbReference type="EMBL" id="BMAO01002043">
    <property type="protein sequence ID" value="GFQ77839.1"/>
    <property type="molecule type" value="Genomic_DNA"/>
</dbReference>
<accession>A0A8X6KLM6</accession>
<comment type="caution">
    <text evidence="1">The sequence shown here is derived from an EMBL/GenBank/DDBJ whole genome shotgun (WGS) entry which is preliminary data.</text>
</comment>
<protein>
    <submittedName>
        <fullName evidence="1">Uncharacterized protein</fullName>
    </submittedName>
</protein>
<dbReference type="AlphaFoldDB" id="A0A8X6KLM6"/>
<reference evidence="1" key="1">
    <citation type="submission" date="2020-07" db="EMBL/GenBank/DDBJ databases">
        <title>Multicomponent nature underlies the extraordinary mechanical properties of spider dragline silk.</title>
        <authorList>
            <person name="Kono N."/>
            <person name="Nakamura H."/>
            <person name="Mori M."/>
            <person name="Yoshida Y."/>
            <person name="Ohtoshi R."/>
            <person name="Malay A.D."/>
            <person name="Moran D.A.P."/>
            <person name="Tomita M."/>
            <person name="Numata K."/>
            <person name="Arakawa K."/>
        </authorList>
    </citation>
    <scope>NUCLEOTIDE SEQUENCE</scope>
</reference>
<organism evidence="1 2">
    <name type="scientific">Trichonephila clavata</name>
    <name type="common">Joro spider</name>
    <name type="synonym">Nephila clavata</name>
    <dbReference type="NCBI Taxonomy" id="2740835"/>
    <lineage>
        <taxon>Eukaryota</taxon>
        <taxon>Metazoa</taxon>
        <taxon>Ecdysozoa</taxon>
        <taxon>Arthropoda</taxon>
        <taxon>Chelicerata</taxon>
        <taxon>Arachnida</taxon>
        <taxon>Araneae</taxon>
        <taxon>Araneomorphae</taxon>
        <taxon>Entelegynae</taxon>
        <taxon>Araneoidea</taxon>
        <taxon>Nephilidae</taxon>
        <taxon>Trichonephila</taxon>
    </lineage>
</organism>
<evidence type="ECO:0000313" key="1">
    <source>
        <dbReference type="EMBL" id="GFQ77839.1"/>
    </source>
</evidence>
<dbReference type="Proteomes" id="UP000887116">
    <property type="component" value="Unassembled WGS sequence"/>
</dbReference>